<dbReference type="AlphaFoldDB" id="A0A7C9LTT2"/>
<reference evidence="1 2" key="1">
    <citation type="submission" date="2019-12" db="EMBL/GenBank/DDBJ databases">
        <title>Deinococcus sp. HMF7620 Genome sequencing and assembly.</title>
        <authorList>
            <person name="Kang H."/>
            <person name="Kim H."/>
            <person name="Joh K."/>
        </authorList>
    </citation>
    <scope>NUCLEOTIDE SEQUENCE [LARGE SCALE GENOMIC DNA]</scope>
    <source>
        <strain evidence="1 2">HMF7620</strain>
    </source>
</reference>
<evidence type="ECO:0000313" key="2">
    <source>
        <dbReference type="Proteomes" id="UP000483286"/>
    </source>
</evidence>
<organism evidence="1 2">
    <name type="scientific">Deinococcus arboris</name>
    <dbReference type="NCBI Taxonomy" id="2682977"/>
    <lineage>
        <taxon>Bacteria</taxon>
        <taxon>Thermotogati</taxon>
        <taxon>Deinococcota</taxon>
        <taxon>Deinococci</taxon>
        <taxon>Deinococcales</taxon>
        <taxon>Deinococcaceae</taxon>
        <taxon>Deinococcus</taxon>
    </lineage>
</organism>
<accession>A0A7C9LTT2</accession>
<sequence length="74" mass="8329">MTKTIQELASDARTVNLLNGWGLHFHISEIPNYLALVHSEITEAWEAEGRDALLVMAKIEANKARGYRHGGRRT</sequence>
<proteinExistence type="predicted"/>
<dbReference type="RefSeq" id="WP_157458891.1">
    <property type="nucleotide sequence ID" value="NZ_WQLB01000009.1"/>
</dbReference>
<dbReference type="EMBL" id="WQLB01000009">
    <property type="protein sequence ID" value="MVN86840.1"/>
    <property type="molecule type" value="Genomic_DNA"/>
</dbReference>
<protein>
    <submittedName>
        <fullName evidence="1">Uncharacterized protein</fullName>
    </submittedName>
</protein>
<comment type="caution">
    <text evidence="1">The sequence shown here is derived from an EMBL/GenBank/DDBJ whole genome shotgun (WGS) entry which is preliminary data.</text>
</comment>
<gene>
    <name evidence="1" type="ORF">GO986_08695</name>
</gene>
<dbReference type="Proteomes" id="UP000483286">
    <property type="component" value="Unassembled WGS sequence"/>
</dbReference>
<name>A0A7C9LTT2_9DEIO</name>
<keyword evidence="2" id="KW-1185">Reference proteome</keyword>
<evidence type="ECO:0000313" key="1">
    <source>
        <dbReference type="EMBL" id="MVN86840.1"/>
    </source>
</evidence>